<dbReference type="Proteomes" id="UP000316612">
    <property type="component" value="Unassembled WGS sequence"/>
</dbReference>
<organism evidence="3 4">
    <name type="scientific">Glutamicibacter uratoxydans</name>
    <name type="common">Arthrobacter uratoxydans</name>
    <dbReference type="NCBI Taxonomy" id="43667"/>
    <lineage>
        <taxon>Bacteria</taxon>
        <taxon>Bacillati</taxon>
        <taxon>Actinomycetota</taxon>
        <taxon>Actinomycetes</taxon>
        <taxon>Micrococcales</taxon>
        <taxon>Micrococcaceae</taxon>
        <taxon>Glutamicibacter</taxon>
    </lineage>
</organism>
<protein>
    <submittedName>
        <fullName evidence="3">Uncharacterized protein</fullName>
    </submittedName>
</protein>
<name>A0A4Y4DU77_GLUUR</name>
<accession>A0A4Y4DU77</accession>
<sequence>MTTRALKQTIAVLALVLLASLGAWGLNATLAAPPDRDLGAGVIVEQDSRPTPTGKPTTAPSTSPSVAKATQSPASSSAQAPEKTRGEAKSTTPAPAKPPAPTRRAVTPLPPAGHDDLDDDDDFDDDYDSDDLEDDDEDED</sequence>
<comment type="caution">
    <text evidence="3">The sequence shown here is derived from an EMBL/GenBank/DDBJ whole genome shotgun (WGS) entry which is preliminary data.</text>
</comment>
<evidence type="ECO:0000313" key="3">
    <source>
        <dbReference type="EMBL" id="GED07434.1"/>
    </source>
</evidence>
<feature type="chain" id="PRO_5038664421" evidence="2">
    <location>
        <begin position="26"/>
        <end position="140"/>
    </location>
</feature>
<feature type="compositionally biased region" description="Low complexity" evidence="1">
    <location>
        <begin position="69"/>
        <end position="81"/>
    </location>
</feature>
<dbReference type="AlphaFoldDB" id="A0A4Y4DU77"/>
<feature type="signal peptide" evidence="2">
    <location>
        <begin position="1"/>
        <end position="25"/>
    </location>
</feature>
<evidence type="ECO:0000256" key="1">
    <source>
        <dbReference type="SAM" id="MobiDB-lite"/>
    </source>
</evidence>
<keyword evidence="4" id="KW-1185">Reference proteome</keyword>
<evidence type="ECO:0000256" key="2">
    <source>
        <dbReference type="SAM" id="SignalP"/>
    </source>
</evidence>
<dbReference type="EMBL" id="BJNY01000020">
    <property type="protein sequence ID" value="GED07434.1"/>
    <property type="molecule type" value="Genomic_DNA"/>
</dbReference>
<proteinExistence type="predicted"/>
<reference evidence="3 4" key="1">
    <citation type="submission" date="2019-06" db="EMBL/GenBank/DDBJ databases">
        <title>Whole genome shotgun sequence of Glutamicibacter uratoxydans NBRC 15515.</title>
        <authorList>
            <person name="Hosoyama A."/>
            <person name="Uohara A."/>
            <person name="Ohji S."/>
            <person name="Ichikawa N."/>
        </authorList>
    </citation>
    <scope>NUCLEOTIDE SEQUENCE [LARGE SCALE GENOMIC DNA]</scope>
    <source>
        <strain evidence="3 4">NBRC 15515</strain>
    </source>
</reference>
<keyword evidence="2" id="KW-0732">Signal</keyword>
<evidence type="ECO:0000313" key="4">
    <source>
        <dbReference type="Proteomes" id="UP000316612"/>
    </source>
</evidence>
<gene>
    <name evidence="3" type="ORF">AUR04nite_29660</name>
</gene>
<feature type="compositionally biased region" description="Acidic residues" evidence="1">
    <location>
        <begin position="116"/>
        <end position="140"/>
    </location>
</feature>
<dbReference type="RefSeq" id="WP_141366544.1">
    <property type="nucleotide sequence ID" value="NZ_BAAAJL010000014.1"/>
</dbReference>
<feature type="compositionally biased region" description="Polar residues" evidence="1">
    <location>
        <begin position="49"/>
        <end position="65"/>
    </location>
</feature>
<feature type="region of interest" description="Disordered" evidence="1">
    <location>
        <begin position="31"/>
        <end position="140"/>
    </location>
</feature>